<evidence type="ECO:0000256" key="1">
    <source>
        <dbReference type="SAM" id="Phobius"/>
    </source>
</evidence>
<dbReference type="PANTHER" id="PTHR10983:SF16">
    <property type="entry name" value="LYSOCARDIOLIPIN ACYLTRANSFERASE 1"/>
    <property type="match status" value="1"/>
</dbReference>
<dbReference type="CDD" id="cd07990">
    <property type="entry name" value="LPLAT_LCLAT1-like"/>
    <property type="match status" value="1"/>
</dbReference>
<protein>
    <submittedName>
        <fullName evidence="3">Phospholipid/glycerol acyltransferase</fullName>
    </submittedName>
</protein>
<keyword evidence="1" id="KW-0812">Transmembrane</keyword>
<evidence type="ECO:0000313" key="4">
    <source>
        <dbReference type="Proteomes" id="UP000008561"/>
    </source>
</evidence>
<gene>
    <name evidence="3" type="ordered locus">Dole_1162</name>
</gene>
<dbReference type="HOGENOM" id="CLU_054727_0_0_7"/>
<dbReference type="SUPFAM" id="SSF69593">
    <property type="entry name" value="Glycerol-3-phosphate (1)-acyltransferase"/>
    <property type="match status" value="1"/>
</dbReference>
<dbReference type="OrthoDB" id="319710at2"/>
<evidence type="ECO:0000259" key="2">
    <source>
        <dbReference type="SMART" id="SM00563"/>
    </source>
</evidence>
<dbReference type="eggNOG" id="COG0204">
    <property type="taxonomic scope" value="Bacteria"/>
</dbReference>
<proteinExistence type="predicted"/>
<keyword evidence="1" id="KW-1133">Transmembrane helix</keyword>
<feature type="transmembrane region" description="Helical" evidence="1">
    <location>
        <begin position="12"/>
        <end position="35"/>
    </location>
</feature>
<reference evidence="3 4" key="1">
    <citation type="submission" date="2007-10" db="EMBL/GenBank/DDBJ databases">
        <title>Complete sequence of Desulfococcus oleovorans Hxd3.</title>
        <authorList>
            <consortium name="US DOE Joint Genome Institute"/>
            <person name="Copeland A."/>
            <person name="Lucas S."/>
            <person name="Lapidus A."/>
            <person name="Barry K."/>
            <person name="Glavina del Rio T."/>
            <person name="Dalin E."/>
            <person name="Tice H."/>
            <person name="Pitluck S."/>
            <person name="Kiss H."/>
            <person name="Brettin T."/>
            <person name="Bruce D."/>
            <person name="Detter J.C."/>
            <person name="Han C."/>
            <person name="Schmutz J."/>
            <person name="Larimer F."/>
            <person name="Land M."/>
            <person name="Hauser L."/>
            <person name="Kyrpides N."/>
            <person name="Kim E."/>
            <person name="Wawrik B."/>
            <person name="Richardson P."/>
        </authorList>
    </citation>
    <scope>NUCLEOTIDE SEQUENCE [LARGE SCALE GENOMIC DNA]</scope>
    <source>
        <strain evidence="4">DSM 6200 / JCM 39069 / Hxd3</strain>
    </source>
</reference>
<dbReference type="RefSeq" id="WP_012174586.1">
    <property type="nucleotide sequence ID" value="NC_009943.1"/>
</dbReference>
<dbReference type="GO" id="GO:0016746">
    <property type="term" value="F:acyltransferase activity"/>
    <property type="evidence" value="ECO:0007669"/>
    <property type="project" value="UniProtKB-KW"/>
</dbReference>
<keyword evidence="1" id="KW-0472">Membrane</keyword>
<dbReference type="Proteomes" id="UP000008561">
    <property type="component" value="Chromosome"/>
</dbReference>
<sequence>MSGSVFGVVRGSLSMLCYVVNTVFWCIPLYTIALVKLIVPVAWFRRICNRLLIAVSFSWIFCNNINQKIFSRTPIIATGLEGLDQKGWYLVVSNHQSWVDILVLQRVFYHRIPFLKFFLKKELIWVPVMGFAWWALDFPFMKRYSGAFLKKYPHLKGKDIEITKKACEKFSTMPVSVMNFLEGTRFTTGKHARQQSPYAHLLRPKAGGIAFVLASMGGSLKSIVNVTIAYPPGPKSFWDFVCGRISRIRVHVETIPITANLIGDYFEDEAFRNRFQVWVNDLWEAKEKQIQQLHGEYPLN</sequence>
<dbReference type="PANTHER" id="PTHR10983">
    <property type="entry name" value="1-ACYLGLYCEROL-3-PHOSPHATE ACYLTRANSFERASE-RELATED"/>
    <property type="match status" value="1"/>
</dbReference>
<dbReference type="Pfam" id="PF01553">
    <property type="entry name" value="Acyltransferase"/>
    <property type="match status" value="1"/>
</dbReference>
<dbReference type="NCBIfam" id="NF010621">
    <property type="entry name" value="PRK14014.1"/>
    <property type="match status" value="1"/>
</dbReference>
<dbReference type="EMBL" id="CP000859">
    <property type="protein sequence ID" value="ABW66968.1"/>
    <property type="molecule type" value="Genomic_DNA"/>
</dbReference>
<accession>A8ZXL0</accession>
<feature type="domain" description="Phospholipid/glycerol acyltransferase" evidence="2">
    <location>
        <begin position="89"/>
        <end position="231"/>
    </location>
</feature>
<keyword evidence="3" id="KW-0808">Transferase</keyword>
<evidence type="ECO:0000313" key="3">
    <source>
        <dbReference type="EMBL" id="ABW66968.1"/>
    </source>
</evidence>
<name>A8ZXL0_DESOH</name>
<dbReference type="SMART" id="SM00563">
    <property type="entry name" value="PlsC"/>
    <property type="match status" value="1"/>
</dbReference>
<keyword evidence="3" id="KW-0012">Acyltransferase</keyword>
<dbReference type="STRING" id="96561.Dole_1162"/>
<keyword evidence="4" id="KW-1185">Reference proteome</keyword>
<dbReference type="AlphaFoldDB" id="A8ZXL0"/>
<organism evidence="3 4">
    <name type="scientific">Desulfosudis oleivorans (strain DSM 6200 / JCM 39069 / Hxd3)</name>
    <name type="common">Desulfococcus oleovorans</name>
    <dbReference type="NCBI Taxonomy" id="96561"/>
    <lineage>
        <taxon>Bacteria</taxon>
        <taxon>Pseudomonadati</taxon>
        <taxon>Thermodesulfobacteriota</taxon>
        <taxon>Desulfobacteria</taxon>
        <taxon>Desulfobacterales</taxon>
        <taxon>Desulfosudaceae</taxon>
        <taxon>Desulfosudis</taxon>
    </lineage>
</organism>
<dbReference type="KEGG" id="dol:Dole_1162"/>
<dbReference type="InterPro" id="IPR002123">
    <property type="entry name" value="Plipid/glycerol_acylTrfase"/>
</dbReference>